<dbReference type="WBParaSite" id="RSKR_0000635600.1">
    <property type="protein sequence ID" value="RSKR_0000635600.1"/>
    <property type="gene ID" value="RSKR_0000635600"/>
</dbReference>
<evidence type="ECO:0000313" key="2">
    <source>
        <dbReference type="WBParaSite" id="RSKR_0000635600.1"/>
    </source>
</evidence>
<accession>A0AC35U0I8</accession>
<evidence type="ECO:0000313" key="1">
    <source>
        <dbReference type="Proteomes" id="UP000095286"/>
    </source>
</evidence>
<dbReference type="Proteomes" id="UP000095286">
    <property type="component" value="Unplaced"/>
</dbReference>
<proteinExistence type="predicted"/>
<organism evidence="1 2">
    <name type="scientific">Rhabditophanes sp. KR3021</name>
    <dbReference type="NCBI Taxonomy" id="114890"/>
    <lineage>
        <taxon>Eukaryota</taxon>
        <taxon>Metazoa</taxon>
        <taxon>Ecdysozoa</taxon>
        <taxon>Nematoda</taxon>
        <taxon>Chromadorea</taxon>
        <taxon>Rhabditida</taxon>
        <taxon>Tylenchina</taxon>
        <taxon>Panagrolaimomorpha</taxon>
        <taxon>Strongyloidoidea</taxon>
        <taxon>Alloionematidae</taxon>
        <taxon>Rhabditophanes</taxon>
    </lineage>
</organism>
<protein>
    <submittedName>
        <fullName evidence="2">Elongator complex protein 1</fullName>
    </submittedName>
</protein>
<reference evidence="2" key="1">
    <citation type="submission" date="2016-11" db="UniProtKB">
        <authorList>
            <consortium name="WormBaseParasite"/>
        </authorList>
    </citation>
    <scope>IDENTIFICATION</scope>
    <source>
        <strain evidence="2">KR3021</strain>
    </source>
</reference>
<sequence>MKNILLYETFSNFGSKDIDQLKDAETFCVDSLSNVVYVALPSSILAFCLNTKLVIKTISWGGTRNPESGNTTPVSFDFLQDDFQLCAILRNGTVVLIDLTSNTLTCPAEITTTVKGASWCLDFQSVILVTNEKLYHFTRDFNLLNEADLAPAEVGKDQLMTIGWGTRETQFQGSAGRKALKENDYERIATQIKNYDDPEKVIISWRADSAFFTVSSVEEMAVSEGGTGFTRVMRTWSREGEFMAQFETLAGIEPVMAMKPVGNYIATVRTLNEKRVLRFYERNGQIRHNYDITNSIPVTDKVILNLSWNTDGTILSFHVKDINTNKEEIQFWTVSNYDWAIKYCFQAPFEIAQTKWNDVDPQNFKYLLKNGLFASIFLDPKHYNVCEMNAVVVNGNEIRVTNLNVAPIPPPMSLYQLKLKECINFVSQDPSGKLMALSSDNLLNIFQLENDRYKIVKIVDLKQILENINCGFVFDIRFATSSSITFIFQLGSYQMMRMDLETLALETIFTTDVYNVISFIPLQSIANFYILQTQNGDWFQYGNENNEFEPFIFDGKQVQLRTYDSHNSQYLEKEGILISLTNTGQLLFNDKNISSAVGSFCVGDEFVLVTSLSNLLYCFPRETLKNITTLPSTGRMVERGSRLVSFDPRGTRVWLQMPRGNLETIQPRTMLLFELKKLFDQNEWKKAHIEMRRHRIDMNLMFDHDPEKFLLNIPNIIDQINDADLLNLFIMTLTDQLSTTSMFAELYPTHVGKTFDNKINIICNSFLDYLWSINQTDAQRMRGLFSTVLSCYVKQSPSLLKEALYKIKCQMATFDNNESFKFLEDSLRHLLYMVDGNALFKEAISTYDWKIALNVAECSQRDPKEYIPLLNDLKSKKPECYQKFCADMYLDHAESALKHIALAIEEDKENADNHMEECLNLIKFKSLYSASLVVFKGKESYGKICNFYGDFLEAKGKISDAAIMFLKCNEIGKAVVCFEKSKNWFEWLKYGKMLGFDDQKIKDTLKRLGNLLEALSDQKASIQIHTYLSTHYEDQKQESQKRLINLYATVNDWTSGSRLAADDKALQTLFNLKLKERAHKLTAGIDAWRNSFKEHTERLAFLRTDKQSKIKELMNAALDDEGFEMQSEASSTISTFSKMSKMSTASGRRKKTVEKKKKHMKVGSQYEDIGRLSELRNICKSVDNQQDEMVCLLPTLLLWDLIEEARTLQLRFGELIEEIERKTKQNWPYYIKAFNLLGPIHEIYRKEDGNIEMPDAGEMPERICIEKEMIPPKIRTNITWRLDMLR</sequence>
<name>A0AC35U0I8_9BILA</name>